<dbReference type="InterPro" id="IPR035901">
    <property type="entry name" value="GIY-YIG_endonuc_sf"/>
</dbReference>
<dbReference type="InterPro" id="IPR000305">
    <property type="entry name" value="GIY-YIG_endonuc"/>
</dbReference>
<dbReference type="SMART" id="SM00465">
    <property type="entry name" value="GIYc"/>
    <property type="match status" value="1"/>
</dbReference>
<dbReference type="SUPFAM" id="SSF82771">
    <property type="entry name" value="GIY-YIG endonuclease"/>
    <property type="match status" value="1"/>
</dbReference>
<dbReference type="Gene3D" id="3.40.1440.10">
    <property type="entry name" value="GIY-YIG endonuclease"/>
    <property type="match status" value="1"/>
</dbReference>
<dbReference type="PROSITE" id="PS50164">
    <property type="entry name" value="GIY_YIG"/>
    <property type="match status" value="1"/>
</dbReference>
<evidence type="ECO:0000313" key="4">
    <source>
        <dbReference type="Proteomes" id="UP001596043"/>
    </source>
</evidence>
<dbReference type="PANTHER" id="PTHR34477">
    <property type="entry name" value="UPF0213 PROTEIN YHBQ"/>
    <property type="match status" value="1"/>
</dbReference>
<comment type="similarity">
    <text evidence="1">Belongs to the UPF0213 family.</text>
</comment>
<evidence type="ECO:0000259" key="2">
    <source>
        <dbReference type="PROSITE" id="PS50164"/>
    </source>
</evidence>
<protein>
    <submittedName>
        <fullName evidence="3">GIY-YIG nuclease family protein</fullName>
    </submittedName>
</protein>
<evidence type="ECO:0000313" key="3">
    <source>
        <dbReference type="EMBL" id="MFC4636583.1"/>
    </source>
</evidence>
<dbReference type="EMBL" id="JBHSFV010000023">
    <property type="protein sequence ID" value="MFC4636583.1"/>
    <property type="molecule type" value="Genomic_DNA"/>
</dbReference>
<gene>
    <name evidence="3" type="ORF">ACFO3O_21945</name>
</gene>
<sequence>MWIFYILTNKRKTLLYTGATKNLKKRVDLHVSGKEALFTKKYTVFTLVYFEKFDDISDAFKREKQIKNWHKEWKWNLIKSKNPELINLYFKIDSVNPYEDS</sequence>
<dbReference type="Proteomes" id="UP001596043">
    <property type="component" value="Unassembled WGS sequence"/>
</dbReference>
<reference evidence="4" key="1">
    <citation type="journal article" date="2019" name="Int. J. Syst. Evol. Microbiol.">
        <title>The Global Catalogue of Microorganisms (GCM) 10K type strain sequencing project: providing services to taxonomists for standard genome sequencing and annotation.</title>
        <authorList>
            <consortium name="The Broad Institute Genomics Platform"/>
            <consortium name="The Broad Institute Genome Sequencing Center for Infectious Disease"/>
            <person name="Wu L."/>
            <person name="Ma J."/>
        </authorList>
    </citation>
    <scope>NUCLEOTIDE SEQUENCE [LARGE SCALE GENOMIC DNA]</scope>
    <source>
        <strain evidence="4">YJ-61-S</strain>
    </source>
</reference>
<dbReference type="RefSeq" id="WP_379982919.1">
    <property type="nucleotide sequence ID" value="NZ_JBHSFV010000023.1"/>
</dbReference>
<dbReference type="InterPro" id="IPR050190">
    <property type="entry name" value="UPF0213_domain"/>
</dbReference>
<dbReference type="PANTHER" id="PTHR34477:SF5">
    <property type="entry name" value="BSL5627 PROTEIN"/>
    <property type="match status" value="1"/>
</dbReference>
<dbReference type="Pfam" id="PF01541">
    <property type="entry name" value="GIY-YIG"/>
    <property type="match status" value="1"/>
</dbReference>
<feature type="domain" description="GIY-YIG" evidence="2">
    <location>
        <begin position="1"/>
        <end position="77"/>
    </location>
</feature>
<comment type="caution">
    <text evidence="3">The sequence shown here is derived from an EMBL/GenBank/DDBJ whole genome shotgun (WGS) entry which is preliminary data.</text>
</comment>
<proteinExistence type="inferred from homology"/>
<keyword evidence="4" id="KW-1185">Reference proteome</keyword>
<organism evidence="3 4">
    <name type="scientific">Dokdonia ponticola</name>
    <dbReference type="NCBI Taxonomy" id="2041041"/>
    <lineage>
        <taxon>Bacteria</taxon>
        <taxon>Pseudomonadati</taxon>
        <taxon>Bacteroidota</taxon>
        <taxon>Flavobacteriia</taxon>
        <taxon>Flavobacteriales</taxon>
        <taxon>Flavobacteriaceae</taxon>
        <taxon>Dokdonia</taxon>
    </lineage>
</organism>
<accession>A0ABV9I393</accession>
<name>A0ABV9I393_9FLAO</name>
<evidence type="ECO:0000256" key="1">
    <source>
        <dbReference type="ARBA" id="ARBA00007435"/>
    </source>
</evidence>
<dbReference type="CDD" id="cd10448">
    <property type="entry name" value="GIY-YIG_unchar_3"/>
    <property type="match status" value="1"/>
</dbReference>